<evidence type="ECO:0000313" key="1">
    <source>
        <dbReference type="EMBL" id="ALG96778.1"/>
    </source>
</evidence>
<organism evidence="1 2">
    <name type="scientific">Acidianus bottle-shaped virus 2 strain ABV2</name>
    <dbReference type="NCBI Taxonomy" id="1732173"/>
    <lineage>
        <taxon>Viruses</taxon>
        <taxon>Viruses incertae sedis</taxon>
        <taxon>Ampullaviridae</taxon>
        <taxon>Bottigliavirus</taxon>
        <taxon>Bottigliavirus puteoliense</taxon>
        <taxon>Bottigliavirus ABV2</taxon>
    </lineage>
</organism>
<protein>
    <submittedName>
        <fullName evidence="1">Uncharacterized protein</fullName>
    </submittedName>
</protein>
<name>A0A0N9P954_9VIRU</name>
<keyword evidence="2" id="KW-1185">Reference proteome</keyword>
<accession>A0A0N9P954</accession>
<dbReference type="KEGG" id="vg:26637868"/>
<reference evidence="1 2" key="1">
    <citation type="journal article" date="2015" name="Environ. Microbiol.">
        <title>Novel viral genomes identified from six metagenomes reveal wide distribution of archaeal viruses and high viral diversity in terrestrial hot springs.</title>
        <authorList>
            <person name="Gudbergsdottir S.R."/>
            <person name="Menzel P."/>
            <person name="Krogh A."/>
            <person name="Young M."/>
            <person name="Peng X."/>
        </authorList>
    </citation>
    <scope>NUCLEOTIDE SEQUENCE [LARGE SCALE GENOMIC DNA]</scope>
    <source>
        <strain evidence="1 2">ABV2</strain>
    </source>
</reference>
<proteinExistence type="predicted"/>
<dbReference type="RefSeq" id="YP_009211300.1">
    <property type="nucleotide sequence ID" value="NC_028938.1"/>
</dbReference>
<dbReference type="Proteomes" id="UP000202536">
    <property type="component" value="Segment"/>
</dbReference>
<dbReference type="OrthoDB" id="34685at10239"/>
<dbReference type="GeneID" id="26637868"/>
<evidence type="ECO:0000313" key="2">
    <source>
        <dbReference type="Proteomes" id="UP000202536"/>
    </source>
</evidence>
<sequence>MEPIHFKCDKIINVFYPKFILCLDDYPGAGYAFTRPPLEVMVSNECPEGWDKYTMYFSPYLLCAKIIHRPVILTYKRGNKFYETRLEQ</sequence>
<dbReference type="EMBL" id="KP282673">
    <property type="protein sequence ID" value="ALG96778.1"/>
    <property type="molecule type" value="Genomic_DNA"/>
</dbReference>